<dbReference type="Gene3D" id="2.80.10.50">
    <property type="match status" value="2"/>
</dbReference>
<reference evidence="3" key="5">
    <citation type="journal article" date="2021" name="G3 (Bethesda)">
        <title>Aegilops tauschii genome assembly Aet v5.0 features greater sequence contiguity and improved annotation.</title>
        <authorList>
            <person name="Wang L."/>
            <person name="Zhu T."/>
            <person name="Rodriguez J.C."/>
            <person name="Deal K.R."/>
            <person name="Dubcovsky J."/>
            <person name="McGuire P.E."/>
            <person name="Lux T."/>
            <person name="Spannagl M."/>
            <person name="Mayer K.F.X."/>
            <person name="Baldrich P."/>
            <person name="Meyers B.C."/>
            <person name="Huo N."/>
            <person name="Gu Y.Q."/>
            <person name="Zhou H."/>
            <person name="Devos K.M."/>
            <person name="Bennetzen J.L."/>
            <person name="Unver T."/>
            <person name="Budak H."/>
            <person name="Gulick P.J."/>
            <person name="Galiba G."/>
            <person name="Kalapos B."/>
            <person name="Nelson D.R."/>
            <person name="Li P."/>
            <person name="You F.M."/>
            <person name="Luo M.C."/>
            <person name="Dvorak J."/>
        </authorList>
    </citation>
    <scope>NUCLEOTIDE SEQUENCE [LARGE SCALE GENOMIC DNA]</scope>
    <source>
        <strain evidence="3">cv. AL8/78</strain>
    </source>
</reference>
<dbReference type="AlphaFoldDB" id="A0A453TBI1"/>
<feature type="region of interest" description="Disordered" evidence="1">
    <location>
        <begin position="184"/>
        <end position="217"/>
    </location>
</feature>
<dbReference type="CDD" id="cd23431">
    <property type="entry name" value="beta-trefoil_Ricin_AtEULS3-like"/>
    <property type="match status" value="2"/>
</dbReference>
<reference evidence="4" key="1">
    <citation type="journal article" date="2014" name="Science">
        <title>Ancient hybridizations among the ancestral genomes of bread wheat.</title>
        <authorList>
            <consortium name="International Wheat Genome Sequencing Consortium,"/>
            <person name="Marcussen T."/>
            <person name="Sandve S.R."/>
            <person name="Heier L."/>
            <person name="Spannagl M."/>
            <person name="Pfeifer M."/>
            <person name="Jakobsen K.S."/>
            <person name="Wulff B.B."/>
            <person name="Steuernagel B."/>
            <person name="Mayer K.F."/>
            <person name="Olsen O.A."/>
        </authorList>
    </citation>
    <scope>NUCLEOTIDE SEQUENCE [LARGE SCALE GENOMIC DNA]</scope>
    <source>
        <strain evidence="4">cv. AL8/78</strain>
    </source>
</reference>
<dbReference type="InterPro" id="IPR001849">
    <property type="entry name" value="PH_domain"/>
</dbReference>
<evidence type="ECO:0000313" key="4">
    <source>
        <dbReference type="Proteomes" id="UP000015105"/>
    </source>
</evidence>
<sequence length="382" mass="42299">KPEHQSSLPIRCSRSMSGPGQKTFKILCRADEGYCVTVRGGDDGDAAVVMAAADPDDEYQHWYKDMRRSTRVKDEEGYPAFALVNKATGLAIKHSLGQSHPVDLVPYEYDPAVMDLSVLWTQSRDVGDGFRCIRMVSNIYLNFDAFEGEPEVRDGTVVGLWEWNEGGNQCWKILPWGTQAEADGDDDQYGGYHGGQDQETTRFSYGGDDAAPQDQGQGCDGGLPPALSSECTVRMFCSAGGEEYSVAARDGTVCLVPTDPGDDLQHWVKVMRRSTSIKDEDGYPAFALVNKHTGEAIKHSLGESHPVRLVRYDPDYLDESVLWTESEDVGDGFRCVRMVNNIHLNFDALDAGEGQGGVHDGTAIVLWEWCEGENQRWKILPW</sequence>
<reference evidence="3" key="4">
    <citation type="submission" date="2019-03" db="UniProtKB">
        <authorList>
            <consortium name="EnsemblPlants"/>
        </authorList>
    </citation>
    <scope>IDENTIFICATION</scope>
</reference>
<dbReference type="PROSITE" id="PS50003">
    <property type="entry name" value="PH_DOMAIN"/>
    <property type="match status" value="1"/>
</dbReference>
<dbReference type="InterPro" id="IPR040249">
    <property type="entry name" value="Ricin_B-like_lectin_EULS3-like"/>
</dbReference>
<reference evidence="3" key="3">
    <citation type="journal article" date="2017" name="Nature">
        <title>Genome sequence of the progenitor of the wheat D genome Aegilops tauschii.</title>
        <authorList>
            <person name="Luo M.C."/>
            <person name="Gu Y.Q."/>
            <person name="Puiu D."/>
            <person name="Wang H."/>
            <person name="Twardziok S.O."/>
            <person name="Deal K.R."/>
            <person name="Huo N."/>
            <person name="Zhu T."/>
            <person name="Wang L."/>
            <person name="Wang Y."/>
            <person name="McGuire P.E."/>
            <person name="Liu S."/>
            <person name="Long H."/>
            <person name="Ramasamy R.K."/>
            <person name="Rodriguez J.C."/>
            <person name="Van S.L."/>
            <person name="Yuan L."/>
            <person name="Wang Z."/>
            <person name="Xia Z."/>
            <person name="Xiao L."/>
            <person name="Anderson O.D."/>
            <person name="Ouyang S."/>
            <person name="Liang Y."/>
            <person name="Zimin A.V."/>
            <person name="Pertea G."/>
            <person name="Qi P."/>
            <person name="Bennetzen J.L."/>
            <person name="Dai X."/>
            <person name="Dawson M.W."/>
            <person name="Muller H.G."/>
            <person name="Kugler K."/>
            <person name="Rivarola-Duarte L."/>
            <person name="Spannagl M."/>
            <person name="Mayer K.F.X."/>
            <person name="Lu F.H."/>
            <person name="Bevan M.W."/>
            <person name="Leroy P."/>
            <person name="Li P."/>
            <person name="You F.M."/>
            <person name="Sun Q."/>
            <person name="Liu Z."/>
            <person name="Lyons E."/>
            <person name="Wicker T."/>
            <person name="Salzberg S.L."/>
            <person name="Devos K.M."/>
            <person name="Dvorak J."/>
        </authorList>
    </citation>
    <scope>NUCLEOTIDE SEQUENCE [LARGE SCALE GENOMIC DNA]</scope>
    <source>
        <strain evidence="3">cv. AL8/78</strain>
    </source>
</reference>
<dbReference type="Gramene" id="AET7Gv21326700.2">
    <property type="protein sequence ID" value="AET7Gv21326700.2"/>
    <property type="gene ID" value="AET7Gv21326700"/>
</dbReference>
<dbReference type="Proteomes" id="UP000015105">
    <property type="component" value="Chromosome 7D"/>
</dbReference>
<keyword evidence="4" id="KW-1185">Reference proteome</keyword>
<accession>A0A453TBI1</accession>
<evidence type="ECO:0000313" key="3">
    <source>
        <dbReference type="EnsemblPlants" id="AET7Gv21326700.2"/>
    </source>
</evidence>
<reference evidence="4" key="2">
    <citation type="journal article" date="2017" name="Nat. Plants">
        <title>The Aegilops tauschii genome reveals multiple impacts of transposons.</title>
        <authorList>
            <person name="Zhao G."/>
            <person name="Zou C."/>
            <person name="Li K."/>
            <person name="Wang K."/>
            <person name="Li T."/>
            <person name="Gao L."/>
            <person name="Zhang X."/>
            <person name="Wang H."/>
            <person name="Yang Z."/>
            <person name="Liu X."/>
            <person name="Jiang W."/>
            <person name="Mao L."/>
            <person name="Kong X."/>
            <person name="Jiao Y."/>
            <person name="Jia J."/>
        </authorList>
    </citation>
    <scope>NUCLEOTIDE SEQUENCE [LARGE SCALE GENOMIC DNA]</scope>
    <source>
        <strain evidence="4">cv. AL8/78</strain>
    </source>
</reference>
<organism evidence="3 4">
    <name type="scientific">Aegilops tauschii subsp. strangulata</name>
    <name type="common">Goatgrass</name>
    <dbReference type="NCBI Taxonomy" id="200361"/>
    <lineage>
        <taxon>Eukaryota</taxon>
        <taxon>Viridiplantae</taxon>
        <taxon>Streptophyta</taxon>
        <taxon>Embryophyta</taxon>
        <taxon>Tracheophyta</taxon>
        <taxon>Spermatophyta</taxon>
        <taxon>Magnoliopsida</taxon>
        <taxon>Liliopsida</taxon>
        <taxon>Poales</taxon>
        <taxon>Poaceae</taxon>
        <taxon>BOP clade</taxon>
        <taxon>Pooideae</taxon>
        <taxon>Triticodae</taxon>
        <taxon>Triticeae</taxon>
        <taxon>Triticinae</taxon>
        <taxon>Aegilops</taxon>
    </lineage>
</organism>
<dbReference type="EnsemblPlants" id="AET7Gv21326700.2">
    <property type="protein sequence ID" value="AET7Gv21326700.2"/>
    <property type="gene ID" value="AET7Gv21326700"/>
</dbReference>
<dbReference type="InterPro" id="IPR035992">
    <property type="entry name" value="Ricin_B-like_lectins"/>
</dbReference>
<dbReference type="PANTHER" id="PTHR31257:SF20">
    <property type="entry name" value="PH DOMAIN-CONTAINING PROTEIN"/>
    <property type="match status" value="1"/>
</dbReference>
<dbReference type="SUPFAM" id="SSF50370">
    <property type="entry name" value="Ricin B-like lectins"/>
    <property type="match status" value="2"/>
</dbReference>
<dbReference type="STRING" id="200361.A0A453TBI1"/>
<dbReference type="PANTHER" id="PTHR31257">
    <property type="entry name" value="RICIN B-LIKE LECTIN EULS3"/>
    <property type="match status" value="1"/>
</dbReference>
<proteinExistence type="predicted"/>
<protein>
    <recommendedName>
        <fullName evidence="2">PH domain-containing protein</fullName>
    </recommendedName>
</protein>
<feature type="region of interest" description="Disordered" evidence="1">
    <location>
        <begin position="1"/>
        <end position="20"/>
    </location>
</feature>
<name>A0A453TBI1_AEGTS</name>
<evidence type="ECO:0000259" key="2">
    <source>
        <dbReference type="PROSITE" id="PS50003"/>
    </source>
</evidence>
<feature type="domain" description="PH" evidence="2">
    <location>
        <begin position="1"/>
        <end position="71"/>
    </location>
</feature>
<evidence type="ECO:0000256" key="1">
    <source>
        <dbReference type="SAM" id="MobiDB-lite"/>
    </source>
</evidence>